<evidence type="ECO:0000313" key="1">
    <source>
        <dbReference type="EMBL" id="KAF2818336.1"/>
    </source>
</evidence>
<organism evidence="1 2">
    <name type="scientific">Ophiobolus disseminans</name>
    <dbReference type="NCBI Taxonomy" id="1469910"/>
    <lineage>
        <taxon>Eukaryota</taxon>
        <taxon>Fungi</taxon>
        <taxon>Dikarya</taxon>
        <taxon>Ascomycota</taxon>
        <taxon>Pezizomycotina</taxon>
        <taxon>Dothideomycetes</taxon>
        <taxon>Pleosporomycetidae</taxon>
        <taxon>Pleosporales</taxon>
        <taxon>Pleosporineae</taxon>
        <taxon>Phaeosphaeriaceae</taxon>
        <taxon>Ophiobolus</taxon>
    </lineage>
</organism>
<sequence length="57" mass="6645">MTFHDVPMNRSVSTEDSRGLTSYTCIASGLVLSVRAASIDLLTIEWTRWLRWRKWET</sequence>
<dbReference type="AlphaFoldDB" id="A0A6A6ZBG2"/>
<protein>
    <submittedName>
        <fullName evidence="1">Uncharacterized protein</fullName>
    </submittedName>
</protein>
<dbReference type="Proteomes" id="UP000799424">
    <property type="component" value="Unassembled WGS sequence"/>
</dbReference>
<evidence type="ECO:0000313" key="2">
    <source>
        <dbReference type="Proteomes" id="UP000799424"/>
    </source>
</evidence>
<name>A0A6A6ZBG2_9PLEO</name>
<gene>
    <name evidence="1" type="ORF">CC86DRAFT_433925</name>
</gene>
<proteinExistence type="predicted"/>
<dbReference type="EMBL" id="MU006254">
    <property type="protein sequence ID" value="KAF2818336.1"/>
    <property type="molecule type" value="Genomic_DNA"/>
</dbReference>
<keyword evidence="2" id="KW-1185">Reference proteome</keyword>
<accession>A0A6A6ZBG2</accession>
<reference evidence="1" key="1">
    <citation type="journal article" date="2020" name="Stud. Mycol.">
        <title>101 Dothideomycetes genomes: a test case for predicting lifestyles and emergence of pathogens.</title>
        <authorList>
            <person name="Haridas S."/>
            <person name="Albert R."/>
            <person name="Binder M."/>
            <person name="Bloem J."/>
            <person name="Labutti K."/>
            <person name="Salamov A."/>
            <person name="Andreopoulos B."/>
            <person name="Baker S."/>
            <person name="Barry K."/>
            <person name="Bills G."/>
            <person name="Bluhm B."/>
            <person name="Cannon C."/>
            <person name="Castanera R."/>
            <person name="Culley D."/>
            <person name="Daum C."/>
            <person name="Ezra D."/>
            <person name="Gonzalez J."/>
            <person name="Henrissat B."/>
            <person name="Kuo A."/>
            <person name="Liang C."/>
            <person name="Lipzen A."/>
            <person name="Lutzoni F."/>
            <person name="Magnuson J."/>
            <person name="Mondo S."/>
            <person name="Nolan M."/>
            <person name="Ohm R."/>
            <person name="Pangilinan J."/>
            <person name="Park H.-J."/>
            <person name="Ramirez L."/>
            <person name="Alfaro M."/>
            <person name="Sun H."/>
            <person name="Tritt A."/>
            <person name="Yoshinaga Y."/>
            <person name="Zwiers L.-H."/>
            <person name="Turgeon B."/>
            <person name="Goodwin S."/>
            <person name="Spatafora J."/>
            <person name="Crous P."/>
            <person name="Grigoriev I."/>
        </authorList>
    </citation>
    <scope>NUCLEOTIDE SEQUENCE</scope>
    <source>
        <strain evidence="1">CBS 113818</strain>
    </source>
</reference>